<feature type="domain" description="Zn(2)-C6 fungal-type" evidence="7">
    <location>
        <begin position="30"/>
        <end position="66"/>
    </location>
</feature>
<dbReference type="EMBL" id="SGPL01000042">
    <property type="protein sequence ID" value="THH19551.1"/>
    <property type="molecule type" value="Genomic_DNA"/>
</dbReference>
<protein>
    <recommendedName>
        <fullName evidence="7">Zn(2)-C6 fungal-type domain-containing protein</fullName>
    </recommendedName>
</protein>
<sequence length="728" mass="80753">MSSSTSIPTLPPSASTDSRPPIKLKRGSVACKRCRRLRSKCTHDNAVAPCVSCKEAGPSVAAECTFPRRGEDASDREFRRKRVKLSDKVDRDAASRANVIPKTDNGSSATIRATSEVKNRWDLLPPYDEVVEGCKVFVTSFFQLGKSCFRLSLAVFLERLATDRDSVSVFLLLSILSISARFTPSLVRRYDDPVKATELFMSRAASLVPNEMYKPSLERTQSFFLLGIAEWGHGDRDRSFMHMGIAVRMAGLLRLHREETYRLPATPTADEIIAAEVARRTFWMIASQDNLQSAMNTPAAYSLDDISALLPCEEKDFAFGVVPRERAALNGTAAAAVNPSLTSTPSRSLFATLIQAHNLWGQVARRACQWENELPERSCEQRDDLGSQSVAPWDKSSEYAQLARALRVWEDELPERHRWSITNLRGYRAESLDLAYLAVVMVLRLSNIVMRRIYLPLIASAVNVSEAPWKEGEDKVWTSVPPNFWENMSHELFTNVLVCPHIAPHAEMILHRALSVLTDLQHAWPKAKTWQAALRKAAIPLPASTSSKTVPGMLTSDSTQQWIAQSVNGRPHPAEDQLPQAIHPQHHNITIQTPLLSTPISSSSNLTSPALGPAPPSNLLYELAVVATQGNGQPQPRPHVYPHAHHHTHPHPHNHAHSQTQMTAAEYYRLETSTSTPVQAHVHAHARAHVPGMTAFPSESFEAELASFLQGDMPGSSMMPAWDIPPSR</sequence>
<dbReference type="PROSITE" id="PS50048">
    <property type="entry name" value="ZN2_CY6_FUNGAL_2"/>
    <property type="match status" value="1"/>
</dbReference>
<proteinExistence type="predicted"/>
<dbReference type="CDD" id="cd00067">
    <property type="entry name" value="GAL4"/>
    <property type="match status" value="1"/>
</dbReference>
<evidence type="ECO:0000313" key="8">
    <source>
        <dbReference type="EMBL" id="THH19551.1"/>
    </source>
</evidence>
<dbReference type="GO" id="GO:0003677">
    <property type="term" value="F:DNA binding"/>
    <property type="evidence" value="ECO:0007669"/>
    <property type="project" value="InterPro"/>
</dbReference>
<gene>
    <name evidence="8" type="ORF">EW146_g1636</name>
</gene>
<dbReference type="InterPro" id="IPR050815">
    <property type="entry name" value="TF_fung"/>
</dbReference>
<evidence type="ECO:0000256" key="5">
    <source>
        <dbReference type="ARBA" id="ARBA00023242"/>
    </source>
</evidence>
<evidence type="ECO:0000256" key="1">
    <source>
        <dbReference type="ARBA" id="ARBA00004123"/>
    </source>
</evidence>
<keyword evidence="2" id="KW-0479">Metal-binding</keyword>
<accession>A0A4S4M5H0</accession>
<dbReference type="InterPro" id="IPR036864">
    <property type="entry name" value="Zn2-C6_fun-type_DNA-bd_sf"/>
</dbReference>
<evidence type="ECO:0000256" key="6">
    <source>
        <dbReference type="SAM" id="MobiDB-lite"/>
    </source>
</evidence>
<dbReference type="PANTHER" id="PTHR47338:SF5">
    <property type="entry name" value="ZN(II)2CYS6 TRANSCRIPTION FACTOR (EUROFUNG)"/>
    <property type="match status" value="1"/>
</dbReference>
<dbReference type="SMART" id="SM00906">
    <property type="entry name" value="Fungal_trans"/>
    <property type="match status" value="1"/>
</dbReference>
<organism evidence="8 9">
    <name type="scientific">Bondarzewia mesenterica</name>
    <dbReference type="NCBI Taxonomy" id="1095465"/>
    <lineage>
        <taxon>Eukaryota</taxon>
        <taxon>Fungi</taxon>
        <taxon>Dikarya</taxon>
        <taxon>Basidiomycota</taxon>
        <taxon>Agaricomycotina</taxon>
        <taxon>Agaricomycetes</taxon>
        <taxon>Russulales</taxon>
        <taxon>Bondarzewiaceae</taxon>
        <taxon>Bondarzewia</taxon>
    </lineage>
</organism>
<comment type="subcellular location">
    <subcellularLocation>
        <location evidence="1">Nucleus</location>
    </subcellularLocation>
</comment>
<name>A0A4S4M5H0_9AGAM</name>
<dbReference type="GO" id="GO:0008270">
    <property type="term" value="F:zinc ion binding"/>
    <property type="evidence" value="ECO:0007669"/>
    <property type="project" value="InterPro"/>
</dbReference>
<dbReference type="AlphaFoldDB" id="A0A4S4M5H0"/>
<feature type="region of interest" description="Disordered" evidence="6">
    <location>
        <begin position="630"/>
        <end position="656"/>
    </location>
</feature>
<dbReference type="SUPFAM" id="SSF57701">
    <property type="entry name" value="Zn2/Cys6 DNA-binding domain"/>
    <property type="match status" value="1"/>
</dbReference>
<feature type="compositionally biased region" description="Basic residues" evidence="6">
    <location>
        <begin position="640"/>
        <end position="656"/>
    </location>
</feature>
<evidence type="ECO:0000256" key="4">
    <source>
        <dbReference type="ARBA" id="ARBA00023163"/>
    </source>
</evidence>
<dbReference type="GO" id="GO:0006351">
    <property type="term" value="P:DNA-templated transcription"/>
    <property type="evidence" value="ECO:0007669"/>
    <property type="project" value="InterPro"/>
</dbReference>
<reference evidence="8 9" key="1">
    <citation type="submission" date="2019-02" db="EMBL/GenBank/DDBJ databases">
        <title>Genome sequencing of the rare red list fungi Bondarzewia mesenterica.</title>
        <authorList>
            <person name="Buettner E."/>
            <person name="Kellner H."/>
        </authorList>
    </citation>
    <scope>NUCLEOTIDE SEQUENCE [LARGE SCALE GENOMIC DNA]</scope>
    <source>
        <strain evidence="8 9">DSM 108281</strain>
    </source>
</reference>
<dbReference type="CDD" id="cd12148">
    <property type="entry name" value="fungal_TF_MHR"/>
    <property type="match status" value="1"/>
</dbReference>
<dbReference type="InterPro" id="IPR001138">
    <property type="entry name" value="Zn2Cys6_DnaBD"/>
</dbReference>
<dbReference type="OrthoDB" id="2399539at2759"/>
<dbReference type="InterPro" id="IPR007219">
    <property type="entry name" value="XnlR_reg_dom"/>
</dbReference>
<keyword evidence="9" id="KW-1185">Reference proteome</keyword>
<dbReference type="GO" id="GO:0000981">
    <property type="term" value="F:DNA-binding transcription factor activity, RNA polymerase II-specific"/>
    <property type="evidence" value="ECO:0007669"/>
    <property type="project" value="InterPro"/>
</dbReference>
<evidence type="ECO:0000313" key="9">
    <source>
        <dbReference type="Proteomes" id="UP000310158"/>
    </source>
</evidence>
<dbReference type="GO" id="GO:0005634">
    <property type="term" value="C:nucleus"/>
    <property type="evidence" value="ECO:0007669"/>
    <property type="project" value="UniProtKB-SubCell"/>
</dbReference>
<feature type="compositionally biased region" description="Low complexity" evidence="6">
    <location>
        <begin position="1"/>
        <end position="16"/>
    </location>
</feature>
<feature type="region of interest" description="Disordered" evidence="6">
    <location>
        <begin position="1"/>
        <end position="22"/>
    </location>
</feature>
<comment type="caution">
    <text evidence="8">The sequence shown here is derived from an EMBL/GenBank/DDBJ whole genome shotgun (WGS) entry which is preliminary data.</text>
</comment>
<evidence type="ECO:0000259" key="7">
    <source>
        <dbReference type="PROSITE" id="PS50048"/>
    </source>
</evidence>
<dbReference type="PANTHER" id="PTHR47338">
    <property type="entry name" value="ZN(II)2CYS6 TRANSCRIPTION FACTOR (EUROFUNG)-RELATED"/>
    <property type="match status" value="1"/>
</dbReference>
<evidence type="ECO:0000256" key="2">
    <source>
        <dbReference type="ARBA" id="ARBA00022723"/>
    </source>
</evidence>
<keyword evidence="4" id="KW-0804">Transcription</keyword>
<keyword evidence="3" id="KW-0805">Transcription regulation</keyword>
<evidence type="ECO:0000256" key="3">
    <source>
        <dbReference type="ARBA" id="ARBA00023015"/>
    </source>
</evidence>
<dbReference type="Proteomes" id="UP000310158">
    <property type="component" value="Unassembled WGS sequence"/>
</dbReference>
<keyword evidence="5" id="KW-0539">Nucleus</keyword>
<dbReference type="Pfam" id="PF04082">
    <property type="entry name" value="Fungal_trans"/>
    <property type="match status" value="1"/>
</dbReference>